<comment type="catalytic activity">
    <reaction evidence="6 7">
        <text>D-mannitol 1-phosphate + NAD(+) = beta-D-fructose 6-phosphate + NADH + H(+)</text>
        <dbReference type="Rhea" id="RHEA:19661"/>
        <dbReference type="ChEBI" id="CHEBI:15378"/>
        <dbReference type="ChEBI" id="CHEBI:57540"/>
        <dbReference type="ChEBI" id="CHEBI:57634"/>
        <dbReference type="ChEBI" id="CHEBI:57945"/>
        <dbReference type="ChEBI" id="CHEBI:61381"/>
        <dbReference type="EC" id="1.1.1.17"/>
    </reaction>
</comment>
<dbReference type="HAMAP" id="MF_00196">
    <property type="entry name" value="Mannitol_dehydrog"/>
    <property type="match status" value="1"/>
</dbReference>
<feature type="binding site" evidence="7">
    <location>
        <begin position="3"/>
        <end position="14"/>
    </location>
    <ligand>
        <name>NAD(+)</name>
        <dbReference type="ChEBI" id="CHEBI:57540"/>
    </ligand>
</feature>
<dbReference type="Pfam" id="PF01232">
    <property type="entry name" value="Mannitol_dh"/>
    <property type="match status" value="1"/>
</dbReference>
<dbReference type="PATRIC" id="fig|54915.3.peg.3781"/>
<evidence type="ECO:0000313" key="12">
    <source>
        <dbReference type="Proteomes" id="UP000036834"/>
    </source>
</evidence>
<dbReference type="NCBIfam" id="NF002647">
    <property type="entry name" value="PRK02318.1-3"/>
    <property type="match status" value="1"/>
</dbReference>
<reference evidence="11" key="2">
    <citation type="submission" date="2015-07" db="EMBL/GenBank/DDBJ databases">
        <title>MeaNS - Measles Nucleotide Surveillance Program.</title>
        <authorList>
            <person name="Tran T."/>
            <person name="Druce J."/>
        </authorList>
    </citation>
    <scope>NUCLEOTIDE SEQUENCE</scope>
    <source>
        <strain evidence="11">DSM 9887</strain>
    </source>
</reference>
<feature type="domain" description="Mannitol dehydrogenase C-terminal" evidence="9">
    <location>
        <begin position="202"/>
        <end position="347"/>
    </location>
</feature>
<protein>
    <recommendedName>
        <fullName evidence="3 7">Mannitol-1-phosphate 5-dehydrogenase</fullName>
        <ecNumber evidence="2 7">1.1.1.17</ecNumber>
    </recommendedName>
</protein>
<dbReference type="EC" id="1.1.1.17" evidence="2 7"/>
<dbReference type="EMBL" id="LGIQ01000009">
    <property type="protein sequence ID" value="KNB71671.1"/>
    <property type="molecule type" value="Genomic_DNA"/>
</dbReference>
<dbReference type="Proteomes" id="UP000319578">
    <property type="component" value="Unassembled WGS sequence"/>
</dbReference>
<evidence type="ECO:0000259" key="9">
    <source>
        <dbReference type="Pfam" id="PF08125"/>
    </source>
</evidence>
<name>A0A0K9YSL8_9BACL</name>
<feature type="domain" description="Mannitol dehydrogenase N-terminal" evidence="8">
    <location>
        <begin position="2"/>
        <end position="194"/>
    </location>
</feature>
<dbReference type="PANTHER" id="PTHR30524:SF0">
    <property type="entry name" value="ALTRONATE OXIDOREDUCTASE-RELATED"/>
    <property type="match status" value="1"/>
</dbReference>
<comment type="similarity">
    <text evidence="1 7">Belongs to the mannitol dehydrogenase family.</text>
</comment>
<dbReference type="SUPFAM" id="SSF48179">
    <property type="entry name" value="6-phosphogluconate dehydrogenase C-terminal domain-like"/>
    <property type="match status" value="1"/>
</dbReference>
<dbReference type="InterPro" id="IPR013328">
    <property type="entry name" value="6PGD_dom2"/>
</dbReference>
<evidence type="ECO:0000256" key="2">
    <source>
        <dbReference type="ARBA" id="ARBA00012939"/>
    </source>
</evidence>
<dbReference type="InterPro" id="IPR013131">
    <property type="entry name" value="Mannitol_DH_N"/>
</dbReference>
<dbReference type="AlphaFoldDB" id="A0A0K9YSL8"/>
<keyword evidence="13" id="KW-1185">Reference proteome</keyword>
<sequence>MLAVHFGAGNIGRGFIGQLLYQAGYEVVFVDVNTALVDELNQRKAYRVQLAAAGKPESVVENVSALQGADVEAVAQAIANADLVTTAVGPHILPHIASAIAAGISKRLATSERPLNVIACENMIGGSAALREHVYGFLPEADRALAAAKIGFPNAAVDRIVPLQQHDDKLLVMVEPFFEWAVDQSQVVGEKPQVAGLTYVDDLAPYIERKLFTVNTGHAVIAYLGYQMGYATIDAAIQNAEIAKATRGALGETSALLVIKHGFDEQEHQRYVEKILERFTNPMLSDEVTRVGRSPIRKLSAQDRLVGPALQCTRHGITPDYLGLAIAAALEFDYPEDAEAVRIQSDKNEFGWEQALHNCTGIPAGHSLEEVVRKQARLLQEWTSTHLRRGE</sequence>
<dbReference type="Proteomes" id="UP000036834">
    <property type="component" value="Unassembled WGS sequence"/>
</dbReference>
<dbReference type="NCBIfam" id="NF002646">
    <property type="entry name" value="PRK02318.1-2"/>
    <property type="match status" value="1"/>
</dbReference>
<evidence type="ECO:0000313" key="11">
    <source>
        <dbReference type="EMBL" id="KNB71671.1"/>
    </source>
</evidence>
<comment type="caution">
    <text evidence="11">The sequence shown here is derived from an EMBL/GenBank/DDBJ whole genome shotgun (WGS) entry which is preliminary data.</text>
</comment>
<dbReference type="EMBL" id="BJON01000004">
    <property type="protein sequence ID" value="GED67344.1"/>
    <property type="molecule type" value="Genomic_DNA"/>
</dbReference>
<dbReference type="InterPro" id="IPR013118">
    <property type="entry name" value="Mannitol_DH_C"/>
</dbReference>
<evidence type="ECO:0000256" key="7">
    <source>
        <dbReference type="HAMAP-Rule" id="MF_00196"/>
    </source>
</evidence>
<dbReference type="SUPFAM" id="SSF51735">
    <property type="entry name" value="NAD(P)-binding Rossmann-fold domains"/>
    <property type="match status" value="1"/>
</dbReference>
<proteinExistence type="inferred from homology"/>
<dbReference type="GO" id="GO:0019592">
    <property type="term" value="P:mannitol catabolic process"/>
    <property type="evidence" value="ECO:0007669"/>
    <property type="project" value="TreeGrafter"/>
</dbReference>
<keyword evidence="4 7" id="KW-0560">Oxidoreductase</keyword>
<dbReference type="InterPro" id="IPR008927">
    <property type="entry name" value="6-PGluconate_DH-like_C_sf"/>
</dbReference>
<dbReference type="InterPro" id="IPR023027">
    <property type="entry name" value="Mannitol_DH_CS"/>
</dbReference>
<dbReference type="PROSITE" id="PS00974">
    <property type="entry name" value="MANNITOL_DHGENASE"/>
    <property type="match status" value="1"/>
</dbReference>
<evidence type="ECO:0000313" key="10">
    <source>
        <dbReference type="EMBL" id="GED67344.1"/>
    </source>
</evidence>
<evidence type="ECO:0000313" key="13">
    <source>
        <dbReference type="Proteomes" id="UP000319578"/>
    </source>
</evidence>
<keyword evidence="5 7" id="KW-0520">NAD</keyword>
<evidence type="ECO:0000256" key="1">
    <source>
        <dbReference type="ARBA" id="ARBA00006541"/>
    </source>
</evidence>
<dbReference type="Pfam" id="PF08125">
    <property type="entry name" value="Mannitol_dh_C"/>
    <property type="match status" value="1"/>
</dbReference>
<dbReference type="NCBIfam" id="NF002649">
    <property type="entry name" value="PRK02318.2-1"/>
    <property type="match status" value="1"/>
</dbReference>
<reference evidence="10 13" key="3">
    <citation type="submission" date="2019-06" db="EMBL/GenBank/DDBJ databases">
        <title>Whole genome shotgun sequence of Brevibacillus reuszeri NBRC 15719.</title>
        <authorList>
            <person name="Hosoyama A."/>
            <person name="Uohara A."/>
            <person name="Ohji S."/>
            <person name="Ichikawa N."/>
        </authorList>
    </citation>
    <scope>NUCLEOTIDE SEQUENCE [LARGE SCALE GENOMIC DNA]</scope>
    <source>
        <strain evidence="10 13">NBRC 15719</strain>
    </source>
</reference>
<reference evidence="12" key="1">
    <citation type="submission" date="2015-07" db="EMBL/GenBank/DDBJ databases">
        <title>Genome sequencing project for genomic taxonomy and phylogenomics of Bacillus-like bacteria.</title>
        <authorList>
            <person name="Liu B."/>
            <person name="Wang J."/>
            <person name="Zhu Y."/>
            <person name="Liu G."/>
            <person name="Chen Q."/>
            <person name="Chen Z."/>
            <person name="Lan J."/>
            <person name="Che J."/>
            <person name="Ge C."/>
            <person name="Shi H."/>
            <person name="Pan Z."/>
            <person name="Liu X."/>
        </authorList>
    </citation>
    <scope>NUCLEOTIDE SEQUENCE [LARGE SCALE GENOMIC DNA]</scope>
    <source>
        <strain evidence="12">DSM 9887</strain>
    </source>
</reference>
<evidence type="ECO:0000256" key="4">
    <source>
        <dbReference type="ARBA" id="ARBA00023002"/>
    </source>
</evidence>
<dbReference type="GO" id="GO:0008926">
    <property type="term" value="F:mannitol-1-phosphate 5-dehydrogenase activity"/>
    <property type="evidence" value="ECO:0007669"/>
    <property type="project" value="UniProtKB-UniRule"/>
</dbReference>
<dbReference type="GO" id="GO:0005829">
    <property type="term" value="C:cytosol"/>
    <property type="evidence" value="ECO:0007669"/>
    <property type="project" value="TreeGrafter"/>
</dbReference>
<evidence type="ECO:0000256" key="3">
    <source>
        <dbReference type="ARBA" id="ARBA00016219"/>
    </source>
</evidence>
<gene>
    <name evidence="7 10" type="primary">mtlD</name>
    <name evidence="11" type="ORF">ADS79_23235</name>
    <name evidence="10" type="ORF">BRE01_10460</name>
</gene>
<dbReference type="PANTHER" id="PTHR30524">
    <property type="entry name" value="MANNITOL-1-PHOSPHATE 5-DEHYDROGENASE"/>
    <property type="match status" value="1"/>
</dbReference>
<dbReference type="Gene3D" id="1.10.1040.10">
    <property type="entry name" value="N-(1-d-carboxylethyl)-l-norvaline Dehydrogenase, domain 2"/>
    <property type="match status" value="1"/>
</dbReference>
<dbReference type="InterPro" id="IPR000669">
    <property type="entry name" value="Mannitol_DH"/>
</dbReference>
<dbReference type="InterPro" id="IPR023028">
    <property type="entry name" value="Mannitol_1_phos_5_DH"/>
</dbReference>
<organism evidence="11 12">
    <name type="scientific">Brevibacillus reuszeri</name>
    <dbReference type="NCBI Taxonomy" id="54915"/>
    <lineage>
        <taxon>Bacteria</taxon>
        <taxon>Bacillati</taxon>
        <taxon>Bacillota</taxon>
        <taxon>Bacilli</taxon>
        <taxon>Bacillales</taxon>
        <taxon>Paenibacillaceae</taxon>
        <taxon>Brevibacillus</taxon>
    </lineage>
</organism>
<dbReference type="Gene3D" id="3.40.50.720">
    <property type="entry name" value="NAD(P)-binding Rossmann-like Domain"/>
    <property type="match status" value="1"/>
</dbReference>
<dbReference type="PRINTS" id="PR00084">
    <property type="entry name" value="MTLDHDRGNASE"/>
</dbReference>
<accession>A0A0K9YSL8</accession>
<dbReference type="RefSeq" id="WP_049740715.1">
    <property type="nucleotide sequence ID" value="NZ_BJON01000004.1"/>
</dbReference>
<dbReference type="NCBIfam" id="NF002652">
    <property type="entry name" value="PRK02318.2-5"/>
    <property type="match status" value="1"/>
</dbReference>
<dbReference type="OrthoDB" id="271711at2"/>
<dbReference type="STRING" id="54915.ADS79_23235"/>
<evidence type="ECO:0000256" key="6">
    <source>
        <dbReference type="ARBA" id="ARBA00048615"/>
    </source>
</evidence>
<evidence type="ECO:0000256" key="5">
    <source>
        <dbReference type="ARBA" id="ARBA00023027"/>
    </source>
</evidence>
<evidence type="ECO:0000259" key="8">
    <source>
        <dbReference type="Pfam" id="PF01232"/>
    </source>
</evidence>
<dbReference type="InterPro" id="IPR036291">
    <property type="entry name" value="NAD(P)-bd_dom_sf"/>
</dbReference>